<dbReference type="EMBL" id="CCNB01000032">
    <property type="protein sequence ID" value="CDX41576.1"/>
    <property type="molecule type" value="Genomic_DNA"/>
</dbReference>
<sequence length="27" mass="2833">MVGGAGRDRTDDILLAKQALSQLSYGP</sequence>
<gene>
    <name evidence="1" type="ORF">MPLDJ20_380006</name>
</gene>
<accession>A0A090FIS8</accession>
<organism evidence="1 2">
    <name type="scientific">Mesorhizobium plurifarium</name>
    <dbReference type="NCBI Taxonomy" id="69974"/>
    <lineage>
        <taxon>Bacteria</taxon>
        <taxon>Pseudomonadati</taxon>
        <taxon>Pseudomonadota</taxon>
        <taxon>Alphaproteobacteria</taxon>
        <taxon>Hyphomicrobiales</taxon>
        <taxon>Phyllobacteriaceae</taxon>
        <taxon>Mesorhizobium</taxon>
    </lineage>
</organism>
<dbReference type="AlphaFoldDB" id="A0A090FIS8"/>
<evidence type="ECO:0000313" key="1">
    <source>
        <dbReference type="EMBL" id="CDX41576.1"/>
    </source>
</evidence>
<evidence type="ECO:0000313" key="2">
    <source>
        <dbReference type="Proteomes" id="UP000046373"/>
    </source>
</evidence>
<name>A0A090FIS8_MESPL</name>
<dbReference type="AntiFam" id="ANF00012">
    <property type="entry name" value="tRNA translation"/>
</dbReference>
<reference evidence="1 2" key="1">
    <citation type="submission" date="2014-08" db="EMBL/GenBank/DDBJ databases">
        <authorList>
            <person name="Moulin Lionel"/>
        </authorList>
    </citation>
    <scope>NUCLEOTIDE SEQUENCE [LARGE SCALE GENOMIC DNA]</scope>
</reference>
<protein>
    <submittedName>
        <fullName evidence="1">Uncharacterized protein</fullName>
    </submittedName>
</protein>
<proteinExistence type="predicted"/>
<dbReference type="Proteomes" id="UP000046373">
    <property type="component" value="Unassembled WGS sequence"/>
</dbReference>